<comment type="caution">
    <text evidence="1">The sequence shown here is derived from an EMBL/GenBank/DDBJ whole genome shotgun (WGS) entry which is preliminary data.</text>
</comment>
<reference evidence="2" key="1">
    <citation type="journal article" date="2019" name="Int. J. Syst. Evol. Microbiol.">
        <title>The Global Catalogue of Microorganisms (GCM) 10K type strain sequencing project: providing services to taxonomists for standard genome sequencing and annotation.</title>
        <authorList>
            <consortium name="The Broad Institute Genomics Platform"/>
            <consortium name="The Broad Institute Genome Sequencing Center for Infectious Disease"/>
            <person name="Wu L."/>
            <person name="Ma J."/>
        </authorList>
    </citation>
    <scope>NUCLEOTIDE SEQUENCE [LARGE SCALE GENOMIC DNA]</scope>
    <source>
        <strain evidence="2">JCM 17712</strain>
    </source>
</reference>
<dbReference type="EMBL" id="BAABIZ010000026">
    <property type="protein sequence ID" value="GAA5110759.1"/>
    <property type="molecule type" value="Genomic_DNA"/>
</dbReference>
<keyword evidence="2" id="KW-1185">Reference proteome</keyword>
<evidence type="ECO:0000313" key="2">
    <source>
        <dbReference type="Proteomes" id="UP001500864"/>
    </source>
</evidence>
<proteinExistence type="predicted"/>
<accession>A0ABP9N6J0</accession>
<name>A0ABP9N6J0_9HYPH</name>
<sequence length="52" mass="5665">MDSKWVNDVRVKGCVGNDVWRGLWVCGGVARRGGRGHSAEEAKKISTAMIYG</sequence>
<organism evidence="1 2">
    <name type="scientific">Bartonella jaculi</name>
    <dbReference type="NCBI Taxonomy" id="686226"/>
    <lineage>
        <taxon>Bacteria</taxon>
        <taxon>Pseudomonadati</taxon>
        <taxon>Pseudomonadota</taxon>
        <taxon>Alphaproteobacteria</taxon>
        <taxon>Hyphomicrobiales</taxon>
        <taxon>Bartonellaceae</taxon>
        <taxon>Bartonella</taxon>
    </lineage>
</organism>
<protein>
    <submittedName>
        <fullName evidence="1">Uncharacterized protein</fullName>
    </submittedName>
</protein>
<dbReference type="Proteomes" id="UP001500864">
    <property type="component" value="Unassembled WGS sequence"/>
</dbReference>
<gene>
    <name evidence="1" type="ORF">GCM10023261_14680</name>
</gene>
<dbReference type="RefSeq" id="WP_345117077.1">
    <property type="nucleotide sequence ID" value="NZ_BAABIZ010000026.1"/>
</dbReference>
<evidence type="ECO:0000313" key="1">
    <source>
        <dbReference type="EMBL" id="GAA5110759.1"/>
    </source>
</evidence>